<comment type="subcellular location">
    <subcellularLocation>
        <location evidence="1">Membrane</location>
        <topology evidence="1">Multi-pass membrane protein</topology>
    </subcellularLocation>
</comment>
<proteinExistence type="inferred from homology"/>
<dbReference type="EnsemblMetazoa" id="CLYHEMT005570.1">
    <property type="protein sequence ID" value="CLYHEMP005570.1"/>
    <property type="gene ID" value="CLYHEMG005570"/>
</dbReference>
<dbReference type="OrthoDB" id="13807at2759"/>
<feature type="transmembrane region" description="Helical" evidence="6">
    <location>
        <begin position="94"/>
        <end position="114"/>
    </location>
</feature>
<dbReference type="Proteomes" id="UP000594262">
    <property type="component" value="Unplaced"/>
</dbReference>
<keyword evidence="8" id="KW-1185">Reference proteome</keyword>
<dbReference type="GO" id="GO:0016020">
    <property type="term" value="C:membrane"/>
    <property type="evidence" value="ECO:0007669"/>
    <property type="project" value="UniProtKB-SubCell"/>
</dbReference>
<feature type="transmembrane region" description="Helical" evidence="6">
    <location>
        <begin position="22"/>
        <end position="42"/>
    </location>
</feature>
<reference evidence="7" key="1">
    <citation type="submission" date="2021-01" db="UniProtKB">
        <authorList>
            <consortium name="EnsemblMetazoa"/>
        </authorList>
    </citation>
    <scope>IDENTIFICATION</scope>
</reference>
<accession>A0A7M5UWE7</accession>
<feature type="transmembrane region" description="Helical" evidence="6">
    <location>
        <begin position="54"/>
        <end position="82"/>
    </location>
</feature>
<evidence type="ECO:0000256" key="6">
    <source>
        <dbReference type="SAM" id="Phobius"/>
    </source>
</evidence>
<name>A0A7M5UWE7_9CNID</name>
<evidence type="ECO:0000256" key="3">
    <source>
        <dbReference type="ARBA" id="ARBA00022692"/>
    </source>
</evidence>
<evidence type="ECO:0000256" key="4">
    <source>
        <dbReference type="ARBA" id="ARBA00022989"/>
    </source>
</evidence>
<evidence type="ECO:0000256" key="2">
    <source>
        <dbReference type="ARBA" id="ARBA00006325"/>
    </source>
</evidence>
<keyword evidence="4 6" id="KW-1133">Transmembrane helix</keyword>
<evidence type="ECO:0000256" key="5">
    <source>
        <dbReference type="ARBA" id="ARBA00023136"/>
    </source>
</evidence>
<protein>
    <recommendedName>
        <fullName evidence="9">Transmembrane protein</fullName>
    </recommendedName>
</protein>
<dbReference type="PANTHER" id="PTHR22779">
    <property type="entry name" value="SD17342P"/>
    <property type="match status" value="1"/>
</dbReference>
<organism evidence="7 8">
    <name type="scientific">Clytia hemisphaerica</name>
    <dbReference type="NCBI Taxonomy" id="252671"/>
    <lineage>
        <taxon>Eukaryota</taxon>
        <taxon>Metazoa</taxon>
        <taxon>Cnidaria</taxon>
        <taxon>Hydrozoa</taxon>
        <taxon>Hydroidolina</taxon>
        <taxon>Leptothecata</taxon>
        <taxon>Obeliida</taxon>
        <taxon>Clytiidae</taxon>
        <taxon>Clytia</taxon>
    </lineage>
</organism>
<evidence type="ECO:0008006" key="9">
    <source>
        <dbReference type="Google" id="ProtNLM"/>
    </source>
</evidence>
<comment type="similarity">
    <text evidence="2">Belongs to the TMEM170 family.</text>
</comment>
<keyword evidence="3 6" id="KW-0812">Transmembrane</keyword>
<keyword evidence="5 6" id="KW-0472">Membrane</keyword>
<dbReference type="AlphaFoldDB" id="A0A7M5UWE7"/>
<evidence type="ECO:0000313" key="7">
    <source>
        <dbReference type="EnsemblMetazoa" id="CLYHEMP005570.1"/>
    </source>
</evidence>
<dbReference type="GeneID" id="136807888"/>
<dbReference type="Pfam" id="PF10190">
    <property type="entry name" value="Tmemb_170"/>
    <property type="match status" value="1"/>
</dbReference>
<sequence>MSITSENPTTTLTGFNEIWYKIFLYCLGSNAFIHVIAAFIALRALHKHKYGRYLPIAIIVFGFLYPISGGFITSCCIAWIYTAANYAMEVQMCAIYGVGQTFFLVVVSFIRLYGTL</sequence>
<evidence type="ECO:0000313" key="8">
    <source>
        <dbReference type="Proteomes" id="UP000594262"/>
    </source>
</evidence>
<dbReference type="RefSeq" id="XP_066920607.1">
    <property type="nucleotide sequence ID" value="XM_067064506.1"/>
</dbReference>
<dbReference type="PANTHER" id="PTHR22779:SF6">
    <property type="entry name" value="SD17342P"/>
    <property type="match status" value="1"/>
</dbReference>
<dbReference type="InterPro" id="IPR019334">
    <property type="entry name" value="TMEM170A/B/YPR153W-like"/>
</dbReference>
<evidence type="ECO:0000256" key="1">
    <source>
        <dbReference type="ARBA" id="ARBA00004141"/>
    </source>
</evidence>